<feature type="non-terminal residue" evidence="6">
    <location>
        <position position="1"/>
    </location>
</feature>
<dbReference type="Pfam" id="PF00023">
    <property type="entry name" value="Ank"/>
    <property type="match status" value="1"/>
</dbReference>
<dbReference type="EMBL" id="VSWD01000004">
    <property type="protein sequence ID" value="KAK3105280.1"/>
    <property type="molecule type" value="Genomic_DNA"/>
</dbReference>
<feature type="domain" description="DZIP3-like HEPN" evidence="5">
    <location>
        <begin position="1"/>
        <end position="72"/>
    </location>
</feature>
<dbReference type="Proteomes" id="UP001186944">
    <property type="component" value="Unassembled WGS sequence"/>
</dbReference>
<keyword evidence="1" id="KW-0677">Repeat</keyword>
<keyword evidence="2 3" id="KW-0040">ANK repeat</keyword>
<feature type="compositionally biased region" description="Low complexity" evidence="4">
    <location>
        <begin position="211"/>
        <end position="231"/>
    </location>
</feature>
<feature type="region of interest" description="Disordered" evidence="4">
    <location>
        <begin position="209"/>
        <end position="281"/>
    </location>
</feature>
<protein>
    <recommendedName>
        <fullName evidence="5">DZIP3-like HEPN domain-containing protein</fullName>
    </recommendedName>
</protein>
<dbReference type="InterPro" id="IPR041249">
    <property type="entry name" value="HEPN_DZIP3"/>
</dbReference>
<feature type="repeat" description="ANK" evidence="3">
    <location>
        <begin position="138"/>
        <end position="170"/>
    </location>
</feature>
<feature type="compositionally biased region" description="Polar residues" evidence="4">
    <location>
        <begin position="270"/>
        <end position="281"/>
    </location>
</feature>
<sequence>DFDTTLIITLLRNLSNILTPSLGWNKDPHPSDSSLGADLLRLRRIRNDHVHCKNMRMTNKDFGKKWSDLTMNSTPLLLATLNNHTKVCELLLDNGADVNIANQNGYDPILVASRNGNTKLIHLYFHKGAHINSQSNPDENTPLHLAAMMGNKRATKYLLANGADTELKNIEGFTPFVLATYRKQNEIAGLLYDFRMFGLQYVALRTPSVESPHTSTSLDSSDTSSNHSPFSVTKAAAELENKTRPSLAKVPSRRSIASSSASSIVYSDKGSLQSSFDSFRP</sequence>
<dbReference type="Pfam" id="PF12796">
    <property type="entry name" value="Ank_2"/>
    <property type="match status" value="1"/>
</dbReference>
<evidence type="ECO:0000259" key="5">
    <source>
        <dbReference type="Pfam" id="PF18738"/>
    </source>
</evidence>
<evidence type="ECO:0000256" key="2">
    <source>
        <dbReference type="ARBA" id="ARBA00023043"/>
    </source>
</evidence>
<feature type="repeat" description="ANK" evidence="3">
    <location>
        <begin position="71"/>
        <end position="103"/>
    </location>
</feature>
<evidence type="ECO:0000256" key="4">
    <source>
        <dbReference type="SAM" id="MobiDB-lite"/>
    </source>
</evidence>
<dbReference type="InterPro" id="IPR036770">
    <property type="entry name" value="Ankyrin_rpt-contain_sf"/>
</dbReference>
<evidence type="ECO:0000256" key="3">
    <source>
        <dbReference type="PROSITE-ProRule" id="PRU00023"/>
    </source>
</evidence>
<keyword evidence="7" id="KW-1185">Reference proteome</keyword>
<reference evidence="6" key="1">
    <citation type="submission" date="2019-08" db="EMBL/GenBank/DDBJ databases">
        <title>The improved chromosome-level genome for the pearl oyster Pinctada fucata martensii using PacBio sequencing and Hi-C.</title>
        <authorList>
            <person name="Zheng Z."/>
        </authorList>
    </citation>
    <scope>NUCLEOTIDE SEQUENCE</scope>
    <source>
        <strain evidence="6">ZZ-2019</strain>
        <tissue evidence="6">Adductor muscle</tissue>
    </source>
</reference>
<proteinExistence type="predicted"/>
<dbReference type="PROSITE" id="PS50297">
    <property type="entry name" value="ANK_REP_REGION"/>
    <property type="match status" value="3"/>
</dbReference>
<dbReference type="PANTHER" id="PTHR24198:SF165">
    <property type="entry name" value="ANKYRIN REPEAT-CONTAINING PROTEIN-RELATED"/>
    <property type="match status" value="1"/>
</dbReference>
<evidence type="ECO:0000313" key="6">
    <source>
        <dbReference type="EMBL" id="KAK3105280.1"/>
    </source>
</evidence>
<dbReference type="PROSITE" id="PS50088">
    <property type="entry name" value="ANK_REPEAT"/>
    <property type="match status" value="3"/>
</dbReference>
<dbReference type="PANTHER" id="PTHR24198">
    <property type="entry name" value="ANKYRIN REPEAT AND PROTEIN KINASE DOMAIN-CONTAINING PROTEIN"/>
    <property type="match status" value="1"/>
</dbReference>
<dbReference type="Pfam" id="PF18738">
    <property type="entry name" value="HEPN_DZIP3"/>
    <property type="match status" value="1"/>
</dbReference>
<name>A0AA89C9E6_PINIB</name>
<comment type="caution">
    <text evidence="6">The sequence shown here is derived from an EMBL/GenBank/DDBJ whole genome shotgun (WGS) entry which is preliminary data.</text>
</comment>
<dbReference type="SUPFAM" id="SSF48403">
    <property type="entry name" value="Ankyrin repeat"/>
    <property type="match status" value="1"/>
</dbReference>
<dbReference type="Gene3D" id="1.25.40.20">
    <property type="entry name" value="Ankyrin repeat-containing domain"/>
    <property type="match status" value="1"/>
</dbReference>
<dbReference type="SMART" id="SM00248">
    <property type="entry name" value="ANK"/>
    <property type="match status" value="4"/>
</dbReference>
<gene>
    <name evidence="6" type="ORF">FSP39_021556</name>
</gene>
<feature type="repeat" description="ANK" evidence="3">
    <location>
        <begin position="104"/>
        <end position="136"/>
    </location>
</feature>
<evidence type="ECO:0000256" key="1">
    <source>
        <dbReference type="ARBA" id="ARBA00022737"/>
    </source>
</evidence>
<evidence type="ECO:0000313" key="7">
    <source>
        <dbReference type="Proteomes" id="UP001186944"/>
    </source>
</evidence>
<dbReference type="AlphaFoldDB" id="A0AA89C9E6"/>
<accession>A0AA89C9E6</accession>
<feature type="compositionally biased region" description="Low complexity" evidence="4">
    <location>
        <begin position="253"/>
        <end position="264"/>
    </location>
</feature>
<organism evidence="6 7">
    <name type="scientific">Pinctada imbricata</name>
    <name type="common">Atlantic pearl-oyster</name>
    <name type="synonym">Pinctada martensii</name>
    <dbReference type="NCBI Taxonomy" id="66713"/>
    <lineage>
        <taxon>Eukaryota</taxon>
        <taxon>Metazoa</taxon>
        <taxon>Spiralia</taxon>
        <taxon>Lophotrochozoa</taxon>
        <taxon>Mollusca</taxon>
        <taxon>Bivalvia</taxon>
        <taxon>Autobranchia</taxon>
        <taxon>Pteriomorphia</taxon>
        <taxon>Pterioida</taxon>
        <taxon>Pterioidea</taxon>
        <taxon>Pteriidae</taxon>
        <taxon>Pinctada</taxon>
    </lineage>
</organism>
<dbReference type="InterPro" id="IPR002110">
    <property type="entry name" value="Ankyrin_rpt"/>
</dbReference>